<dbReference type="AlphaFoldDB" id="A0A6A4S8T0"/>
<proteinExistence type="predicted"/>
<dbReference type="EMBL" id="VEVO01000016">
    <property type="protein sequence ID" value="KAF0029557.1"/>
    <property type="molecule type" value="Genomic_DNA"/>
</dbReference>
<sequence>MGKERRKNNPRFSLFASFRRHTDVGSKRGEPATDIFTDSGEQNYSECLTSKATEQGVRVIQEPSEGTWWTEEPITSGLFFSSGYSIKYLPGSRLTVYKLYALTEQQLEMAMTWGEINRTAHNLFLTVNSNLHFATRRHRLSSLTHLFIHH</sequence>
<dbReference type="Proteomes" id="UP000438429">
    <property type="component" value="Unassembled WGS sequence"/>
</dbReference>
<reference evidence="1 2" key="1">
    <citation type="submission" date="2019-06" db="EMBL/GenBank/DDBJ databases">
        <title>Draft genomes of female and male turbot (Scophthalmus maximus).</title>
        <authorList>
            <person name="Xu H."/>
            <person name="Xu X.-W."/>
            <person name="Shao C."/>
            <person name="Chen S."/>
        </authorList>
    </citation>
    <scope>NUCLEOTIDE SEQUENCE [LARGE SCALE GENOMIC DNA]</scope>
    <source>
        <strain evidence="1">Ysfricsl-2016a</strain>
        <tissue evidence="1">Blood</tissue>
    </source>
</reference>
<gene>
    <name evidence="1" type="ORF">F2P81_018662</name>
</gene>
<organism evidence="1 2">
    <name type="scientific">Scophthalmus maximus</name>
    <name type="common">Turbot</name>
    <name type="synonym">Psetta maxima</name>
    <dbReference type="NCBI Taxonomy" id="52904"/>
    <lineage>
        <taxon>Eukaryota</taxon>
        <taxon>Metazoa</taxon>
        <taxon>Chordata</taxon>
        <taxon>Craniata</taxon>
        <taxon>Vertebrata</taxon>
        <taxon>Euteleostomi</taxon>
        <taxon>Actinopterygii</taxon>
        <taxon>Neopterygii</taxon>
        <taxon>Teleostei</taxon>
        <taxon>Neoteleostei</taxon>
        <taxon>Acanthomorphata</taxon>
        <taxon>Carangaria</taxon>
        <taxon>Pleuronectiformes</taxon>
        <taxon>Pleuronectoidei</taxon>
        <taxon>Scophthalmidae</taxon>
        <taxon>Scophthalmus</taxon>
    </lineage>
</organism>
<comment type="caution">
    <text evidence="1">The sequence shown here is derived from an EMBL/GenBank/DDBJ whole genome shotgun (WGS) entry which is preliminary data.</text>
</comment>
<evidence type="ECO:0000313" key="2">
    <source>
        <dbReference type="Proteomes" id="UP000438429"/>
    </source>
</evidence>
<evidence type="ECO:0000313" key="1">
    <source>
        <dbReference type="EMBL" id="KAF0029557.1"/>
    </source>
</evidence>
<name>A0A6A4S8T0_SCOMX</name>
<accession>A0A6A4S8T0</accession>
<protein>
    <submittedName>
        <fullName evidence="1">Uncharacterized protein</fullName>
    </submittedName>
</protein>